<dbReference type="Proteomes" id="UP000479335">
    <property type="component" value="Unassembled WGS sequence"/>
</dbReference>
<keyword evidence="1" id="KW-1133">Transmembrane helix</keyword>
<evidence type="ECO:0000259" key="3">
    <source>
        <dbReference type="Pfam" id="PF07589"/>
    </source>
</evidence>
<gene>
    <name evidence="4" type="ORF">GTP46_02700</name>
</gene>
<accession>A0A6L8K3S7</accession>
<sequence>MRRKNMHQLKLAVASLAFSAIAMPAMAEIIDFDDVNGFGDPLLQNTFVDPGYHGFNLTGGFGSSSWVISTAKLPTFPQDNAHSGKLYAYSNAGTDLHLDSVSGTFRLNDFWARSGDNDTPYSLVVTAYKGGAEVFSQTLAIDTTYKFYSMNLVDVDSVRFSTNGATNLLLDDISVNAPTPVPEPATWGMLVAGLAIVAGVARRKKKLA</sequence>
<dbReference type="AlphaFoldDB" id="A0A6L8K3S7"/>
<keyword evidence="2" id="KW-0732">Signal</keyword>
<feature type="domain" description="Ice-binding protein C-terminal" evidence="3">
    <location>
        <begin position="180"/>
        <end position="204"/>
    </location>
</feature>
<evidence type="ECO:0000313" key="5">
    <source>
        <dbReference type="Proteomes" id="UP000479335"/>
    </source>
</evidence>
<keyword evidence="1" id="KW-0812">Transmembrane</keyword>
<dbReference type="Pfam" id="PF07589">
    <property type="entry name" value="PEP-CTERM"/>
    <property type="match status" value="1"/>
</dbReference>
<evidence type="ECO:0000313" key="4">
    <source>
        <dbReference type="EMBL" id="MYM21555.1"/>
    </source>
</evidence>
<evidence type="ECO:0000256" key="1">
    <source>
        <dbReference type="SAM" id="Phobius"/>
    </source>
</evidence>
<evidence type="ECO:0000256" key="2">
    <source>
        <dbReference type="SAM" id="SignalP"/>
    </source>
</evidence>
<feature type="signal peptide" evidence="2">
    <location>
        <begin position="1"/>
        <end position="27"/>
    </location>
</feature>
<dbReference type="RefSeq" id="WP_161005087.1">
    <property type="nucleotide sequence ID" value="NZ_WWCN01000002.1"/>
</dbReference>
<protein>
    <submittedName>
        <fullName evidence="4">PEP-CTERM sorting domain-containing protein</fullName>
    </submittedName>
</protein>
<keyword evidence="5" id="KW-1185">Reference proteome</keyword>
<comment type="caution">
    <text evidence="4">The sequence shown here is derived from an EMBL/GenBank/DDBJ whole genome shotgun (WGS) entry which is preliminary data.</text>
</comment>
<dbReference type="EMBL" id="WWCN01000002">
    <property type="protein sequence ID" value="MYM21555.1"/>
    <property type="molecule type" value="Genomic_DNA"/>
</dbReference>
<reference evidence="4 5" key="1">
    <citation type="submission" date="2019-12" db="EMBL/GenBank/DDBJ databases">
        <title>Novel species isolated from a subtropical stream in China.</title>
        <authorList>
            <person name="Lu H."/>
        </authorList>
    </citation>
    <scope>NUCLEOTIDE SEQUENCE [LARGE SCALE GENOMIC DNA]</scope>
    <source>
        <strain evidence="4 5">FT135W</strain>
    </source>
</reference>
<proteinExistence type="predicted"/>
<feature type="chain" id="PRO_5026965159" evidence="2">
    <location>
        <begin position="28"/>
        <end position="208"/>
    </location>
</feature>
<name>A0A6L8K3S7_9BURK</name>
<dbReference type="NCBIfam" id="TIGR02595">
    <property type="entry name" value="PEP_CTERM"/>
    <property type="match status" value="1"/>
</dbReference>
<feature type="transmembrane region" description="Helical" evidence="1">
    <location>
        <begin position="184"/>
        <end position="201"/>
    </location>
</feature>
<dbReference type="InterPro" id="IPR013424">
    <property type="entry name" value="Ice-binding_C"/>
</dbReference>
<keyword evidence="1" id="KW-0472">Membrane</keyword>
<organism evidence="4 5">
    <name type="scientific">Duganella flavida</name>
    <dbReference type="NCBI Taxonomy" id="2692175"/>
    <lineage>
        <taxon>Bacteria</taxon>
        <taxon>Pseudomonadati</taxon>
        <taxon>Pseudomonadota</taxon>
        <taxon>Betaproteobacteria</taxon>
        <taxon>Burkholderiales</taxon>
        <taxon>Oxalobacteraceae</taxon>
        <taxon>Telluria group</taxon>
        <taxon>Duganella</taxon>
    </lineage>
</organism>